<dbReference type="Gene3D" id="3.30.2010.10">
    <property type="entry name" value="Metalloproteases ('zincins'), catalytic domain"/>
    <property type="match status" value="1"/>
</dbReference>
<dbReference type="Pfam" id="PF01863">
    <property type="entry name" value="YgjP-like"/>
    <property type="match status" value="1"/>
</dbReference>
<dbReference type="CDD" id="cd07344">
    <property type="entry name" value="M48_yhfN_like"/>
    <property type="match status" value="1"/>
</dbReference>
<dbReference type="Proteomes" id="UP001595989">
    <property type="component" value="Unassembled WGS sequence"/>
</dbReference>
<proteinExistence type="predicted"/>
<dbReference type="EMBL" id="JBHSFU010000007">
    <property type="protein sequence ID" value="MFC4559048.1"/>
    <property type="molecule type" value="Genomic_DNA"/>
</dbReference>
<dbReference type="RefSeq" id="WP_390296508.1">
    <property type="nucleotide sequence ID" value="NZ_JBHSFU010000007.1"/>
</dbReference>
<evidence type="ECO:0000313" key="2">
    <source>
        <dbReference type="EMBL" id="MFC4559048.1"/>
    </source>
</evidence>
<organism evidence="2 3">
    <name type="scientific">Virgibacillus kekensis</name>
    <dbReference type="NCBI Taxonomy" id="202261"/>
    <lineage>
        <taxon>Bacteria</taxon>
        <taxon>Bacillati</taxon>
        <taxon>Bacillota</taxon>
        <taxon>Bacilli</taxon>
        <taxon>Bacillales</taxon>
        <taxon>Bacillaceae</taxon>
        <taxon>Virgibacillus</taxon>
    </lineage>
</organism>
<sequence length="242" mass="28078">MPTLTYGTTVIDYLLYEQKRKDLKISVSLVNGIEVFAPASLEEDKLKNLLSKKAPWILGKLNELNQVEASIMPKEFVSGEKLPYLGRNYRLKVHREAVENATLSFYQGKFIATVPKKWSQEEVQDTLEKHLIHWYRERGAQKLQERATAYEKLMGVKANSISLRTQHKRWGTCTPDGDIYINWRLIMAPVKVLDYVIVHELAHLRIQDHSPEFWKIVKSILPNYETSKEWLRVNGMGLHCIG</sequence>
<dbReference type="PANTHER" id="PTHR30399:SF1">
    <property type="entry name" value="UTP PYROPHOSPHATASE"/>
    <property type="match status" value="1"/>
</dbReference>
<protein>
    <submittedName>
        <fullName evidence="2">M48 family metallopeptidase</fullName>
    </submittedName>
</protein>
<accession>A0ABV9DN99</accession>
<reference evidence="3" key="1">
    <citation type="journal article" date="2019" name="Int. J. Syst. Evol. Microbiol.">
        <title>The Global Catalogue of Microorganisms (GCM) 10K type strain sequencing project: providing services to taxonomists for standard genome sequencing and annotation.</title>
        <authorList>
            <consortium name="The Broad Institute Genomics Platform"/>
            <consortium name="The Broad Institute Genome Sequencing Center for Infectious Disease"/>
            <person name="Wu L."/>
            <person name="Ma J."/>
        </authorList>
    </citation>
    <scope>NUCLEOTIDE SEQUENCE [LARGE SCALE GENOMIC DNA]</scope>
    <source>
        <strain evidence="3">CGMCC 4.7426</strain>
    </source>
</reference>
<dbReference type="PANTHER" id="PTHR30399">
    <property type="entry name" value="UNCHARACTERIZED PROTEIN YGJP"/>
    <property type="match status" value="1"/>
</dbReference>
<keyword evidence="3" id="KW-1185">Reference proteome</keyword>
<comment type="caution">
    <text evidence="2">The sequence shown here is derived from an EMBL/GenBank/DDBJ whole genome shotgun (WGS) entry which is preliminary data.</text>
</comment>
<dbReference type="InterPro" id="IPR053136">
    <property type="entry name" value="UTP_pyrophosphatase-like"/>
</dbReference>
<dbReference type="InterPro" id="IPR002725">
    <property type="entry name" value="YgjP-like_metallopeptidase"/>
</dbReference>
<evidence type="ECO:0000259" key="1">
    <source>
        <dbReference type="Pfam" id="PF01863"/>
    </source>
</evidence>
<feature type="domain" description="YgjP-like metallopeptidase" evidence="1">
    <location>
        <begin position="22"/>
        <end position="232"/>
    </location>
</feature>
<gene>
    <name evidence="2" type="ORF">ACFO3D_12685</name>
</gene>
<name>A0ABV9DN99_9BACI</name>
<evidence type="ECO:0000313" key="3">
    <source>
        <dbReference type="Proteomes" id="UP001595989"/>
    </source>
</evidence>